<sequence length="597" mass="68868">MMSEQTNIFSPSLSPFSVNLVEDIDEINSKHERILLKFNEMFTYINDDTDNTSITSSINFEDFESEVEEQEICNERDEIIDNLEQLKFTPCVIIDFVKGQLQRFDKDAIKEVDSVLSKLGVCNSHFQFDNKYLHKLQSKTIKNINEGIIQWRRYISLPCIGQYSYKALQPYPTLCSRAFEDIKRPRCVCCLCYENLGGHIHHHSGIRGKSAMTCITEKLHVDDITKSLKFIGNLLIKIAQTGNNEIKKNILIKTFEVLLPLASMKSDEIFTDSTTTISTTNISIDHEKQENKNPPMCHVTSHTDRHERKLAKIRMETSNPVERLIKRNNIWNIAIIDNIDFKEKSFKFGNIYDVTRGSSHATLRMAFQVQLPTEVETGSEHIIELTAETPLFGMNQSIDNTLTMFQQIIYELLDFKKINKEFIYKTNFSAETIKRVILTKLNYGCSDPSPNVVILEPGSNPNSDEEILHVAEIYKEDFAMSSHSFLNIVADKAIFHRLIKCREKWLYIRHLLGQWHTSKDFCSVLLVLFSSYGLWSLASRLGVHFLDKFESAVDYRSTARVLDLIWVAVGIAINIYITKKEILFSEIMDSENVYLRV</sequence>
<accession>A0A8H3M1S5</accession>
<dbReference type="AlphaFoldDB" id="A0A8H3M1S5"/>
<evidence type="ECO:0000313" key="2">
    <source>
        <dbReference type="Proteomes" id="UP000615446"/>
    </source>
</evidence>
<dbReference type="Proteomes" id="UP000615446">
    <property type="component" value="Unassembled WGS sequence"/>
</dbReference>
<proteinExistence type="predicted"/>
<name>A0A8H3M1S5_9GLOM</name>
<reference evidence="1" key="1">
    <citation type="submission" date="2019-10" db="EMBL/GenBank/DDBJ databases">
        <title>Conservation and host-specific expression of non-tandemly repeated heterogenous ribosome RNA gene in arbuscular mycorrhizal fungi.</title>
        <authorList>
            <person name="Maeda T."/>
            <person name="Kobayashi Y."/>
            <person name="Nakagawa T."/>
            <person name="Ezawa T."/>
            <person name="Yamaguchi K."/>
            <person name="Bino T."/>
            <person name="Nishimoto Y."/>
            <person name="Shigenobu S."/>
            <person name="Kawaguchi M."/>
        </authorList>
    </citation>
    <scope>NUCLEOTIDE SEQUENCE</scope>
    <source>
        <strain evidence="1">HR1</strain>
    </source>
</reference>
<gene>
    <name evidence="1" type="ORF">RCL2_002291500</name>
</gene>
<dbReference type="EMBL" id="BLAL01000250">
    <property type="protein sequence ID" value="GES96281.1"/>
    <property type="molecule type" value="Genomic_DNA"/>
</dbReference>
<protein>
    <submittedName>
        <fullName evidence="1">Uncharacterized protein</fullName>
    </submittedName>
</protein>
<organism evidence="1 2">
    <name type="scientific">Rhizophagus clarus</name>
    <dbReference type="NCBI Taxonomy" id="94130"/>
    <lineage>
        <taxon>Eukaryota</taxon>
        <taxon>Fungi</taxon>
        <taxon>Fungi incertae sedis</taxon>
        <taxon>Mucoromycota</taxon>
        <taxon>Glomeromycotina</taxon>
        <taxon>Glomeromycetes</taxon>
        <taxon>Glomerales</taxon>
        <taxon>Glomeraceae</taxon>
        <taxon>Rhizophagus</taxon>
    </lineage>
</organism>
<evidence type="ECO:0000313" key="1">
    <source>
        <dbReference type="EMBL" id="GES96281.1"/>
    </source>
</evidence>
<comment type="caution">
    <text evidence="1">The sequence shown here is derived from an EMBL/GenBank/DDBJ whole genome shotgun (WGS) entry which is preliminary data.</text>
</comment>
<dbReference type="OrthoDB" id="2448759at2759"/>